<sequence>MGNMNKTLYLYARRRMQKSNKLKRDQYLLIKCQAKIEDIFEKYKWEQENILVVCYAFENIFG</sequence>
<accession>A0A077ZTR3</accession>
<evidence type="ECO:0000313" key="1">
    <source>
        <dbReference type="EMBL" id="CDW72934.1"/>
    </source>
</evidence>
<name>A0A077ZTR3_STYLE</name>
<gene>
    <name evidence="1" type="primary">Contig10164.g10861</name>
    <name evidence="1" type="ORF">STYLEM_1902</name>
</gene>
<organism evidence="1 2">
    <name type="scientific">Stylonychia lemnae</name>
    <name type="common">Ciliate</name>
    <dbReference type="NCBI Taxonomy" id="5949"/>
    <lineage>
        <taxon>Eukaryota</taxon>
        <taxon>Sar</taxon>
        <taxon>Alveolata</taxon>
        <taxon>Ciliophora</taxon>
        <taxon>Intramacronucleata</taxon>
        <taxon>Spirotrichea</taxon>
        <taxon>Stichotrichia</taxon>
        <taxon>Sporadotrichida</taxon>
        <taxon>Oxytrichidae</taxon>
        <taxon>Stylonychinae</taxon>
        <taxon>Stylonychia</taxon>
    </lineage>
</organism>
<protein>
    <submittedName>
        <fullName evidence="1">Uncharacterized protein</fullName>
    </submittedName>
</protein>
<keyword evidence="2" id="KW-1185">Reference proteome</keyword>
<proteinExistence type="predicted"/>
<evidence type="ECO:0000313" key="2">
    <source>
        <dbReference type="Proteomes" id="UP000039865"/>
    </source>
</evidence>
<dbReference type="AlphaFoldDB" id="A0A077ZTR3"/>
<reference evidence="1 2" key="1">
    <citation type="submission" date="2014-06" db="EMBL/GenBank/DDBJ databases">
        <authorList>
            <person name="Swart Estienne"/>
        </authorList>
    </citation>
    <scope>NUCLEOTIDE SEQUENCE [LARGE SCALE GENOMIC DNA]</scope>
    <source>
        <strain evidence="1 2">130c</strain>
    </source>
</reference>
<dbReference type="EMBL" id="CCKQ01001831">
    <property type="protein sequence ID" value="CDW72934.1"/>
    <property type="molecule type" value="Genomic_DNA"/>
</dbReference>
<dbReference type="Proteomes" id="UP000039865">
    <property type="component" value="Unassembled WGS sequence"/>
</dbReference>
<dbReference type="InParanoid" id="A0A077ZTR3"/>
<dbReference type="Gene3D" id="3.10.20.90">
    <property type="entry name" value="Phosphatidylinositol 3-kinase Catalytic Subunit, Chain A, domain 1"/>
    <property type="match status" value="1"/>
</dbReference>